<dbReference type="EMBL" id="CP155571">
    <property type="protein sequence ID" value="XFO75353.1"/>
    <property type="molecule type" value="Genomic_DNA"/>
</dbReference>
<evidence type="ECO:0000256" key="1">
    <source>
        <dbReference type="SAM" id="SignalP"/>
    </source>
</evidence>
<feature type="chain" id="PRO_5046135458" evidence="1">
    <location>
        <begin position="22"/>
        <end position="125"/>
    </location>
</feature>
<name>A0ABZ3JAF3_SPOA4</name>
<accession>A0ABZ3JAF3</accession>
<proteinExistence type="predicted"/>
<gene>
    <name evidence="2" type="ORF">SPACI_054720</name>
</gene>
<protein>
    <submittedName>
        <fullName evidence="2">Uncharacterized protein</fullName>
    </submittedName>
</protein>
<keyword evidence="1" id="KW-0732">Signal</keyword>
<evidence type="ECO:0000313" key="2">
    <source>
        <dbReference type="EMBL" id="XFO75353.1"/>
    </source>
</evidence>
<dbReference type="Proteomes" id="UP000216052">
    <property type="component" value="Chromosome"/>
</dbReference>
<reference evidence="2" key="1">
    <citation type="submission" date="2024-05" db="EMBL/GenBank/DDBJ databases">
        <title>Isolation and characterization of Sporomusa carbonis sp. nov., a carboxydotrophic hydrogenogen in the genus of Sporomusa isolated from a charcoal burning pile.</title>
        <authorList>
            <person name="Boeer T."/>
            <person name="Rosenbaum F."/>
            <person name="Eysell L."/>
            <person name="Mueller V."/>
            <person name="Daniel R."/>
            <person name="Poehlein A."/>
        </authorList>
    </citation>
    <scope>NUCLEOTIDE SEQUENCE [LARGE SCALE GENOMIC DNA]</scope>
    <source>
        <strain evidence="2">DSM 3132</strain>
    </source>
</reference>
<evidence type="ECO:0000313" key="3">
    <source>
        <dbReference type="Proteomes" id="UP000216052"/>
    </source>
</evidence>
<keyword evidence="3" id="KW-1185">Reference proteome</keyword>
<organism evidence="2 3">
    <name type="scientific">Sporomusa acidovorans (strain ATCC 49682 / DSM 3132 / Mol)</name>
    <dbReference type="NCBI Taxonomy" id="1123286"/>
    <lineage>
        <taxon>Bacteria</taxon>
        <taxon>Bacillati</taxon>
        <taxon>Bacillota</taxon>
        <taxon>Negativicutes</taxon>
        <taxon>Selenomonadales</taxon>
        <taxon>Sporomusaceae</taxon>
        <taxon>Sporomusa</taxon>
    </lineage>
</organism>
<dbReference type="RefSeq" id="WP_093793354.1">
    <property type="nucleotide sequence ID" value="NZ_CP155571.1"/>
</dbReference>
<sequence>MRKILLGLLLVALVGILPVSAHDPVDVGTYNTIISVEGYSNIVAKVKVQDHEGHPYNIKTYKIARHQKTITLVENNLYDAAGKLQMTDNTRWVWTYSQKKISEQYLHDCIYEAAIKWADEEKKKK</sequence>
<feature type="signal peptide" evidence="1">
    <location>
        <begin position="1"/>
        <end position="21"/>
    </location>
</feature>